<dbReference type="Proteomes" id="UP000664601">
    <property type="component" value="Unassembled WGS sequence"/>
</dbReference>
<feature type="transmembrane region" description="Helical" evidence="1">
    <location>
        <begin position="12"/>
        <end position="33"/>
    </location>
</feature>
<name>A0ABS3L6N3_9ENTE</name>
<proteinExistence type="predicted"/>
<dbReference type="EMBL" id="JAFREM010000004">
    <property type="protein sequence ID" value="MBO1305273.1"/>
    <property type="molecule type" value="Genomic_DNA"/>
</dbReference>
<keyword evidence="1" id="KW-0812">Transmembrane</keyword>
<reference evidence="2 3" key="1">
    <citation type="submission" date="2021-03" db="EMBL/GenBank/DDBJ databases">
        <title>Enterococcal diversity collection.</title>
        <authorList>
            <person name="Gilmore M.S."/>
            <person name="Schwartzman J."/>
            <person name="Van Tyne D."/>
            <person name="Martin M."/>
            <person name="Earl A.M."/>
            <person name="Manson A.L."/>
            <person name="Straub T."/>
            <person name="Salamzade R."/>
            <person name="Saavedra J."/>
            <person name="Lebreton F."/>
            <person name="Prichula J."/>
            <person name="Schaufler K."/>
            <person name="Gaca A."/>
            <person name="Sgardioli B."/>
            <person name="Wagenaar J."/>
            <person name="Strong T."/>
        </authorList>
    </citation>
    <scope>NUCLEOTIDE SEQUENCE [LARGE SCALE GENOMIC DNA]</scope>
    <source>
        <strain evidence="2 3">669A</strain>
    </source>
</reference>
<evidence type="ECO:0000313" key="3">
    <source>
        <dbReference type="Proteomes" id="UP000664601"/>
    </source>
</evidence>
<protein>
    <submittedName>
        <fullName evidence="2">Uncharacterized protein</fullName>
    </submittedName>
</protein>
<dbReference type="RefSeq" id="WP_207672200.1">
    <property type="nucleotide sequence ID" value="NZ_JAFREM010000004.1"/>
</dbReference>
<evidence type="ECO:0000313" key="2">
    <source>
        <dbReference type="EMBL" id="MBO1305273.1"/>
    </source>
</evidence>
<keyword evidence="3" id="KW-1185">Reference proteome</keyword>
<sequence>MRKIDLTKYKTAYLITGLFCIVGIFFFGMYNWGKYLSRQTDDQPVKAVEMFFTSDLLKELGDSTGEYDYIISEWDDEDSIKIQLRNYPDSQRFTNREIVYTVETDYSEATFSSQGVGITSTSGKTEELTLPKSTSASEQSSETIDISLPNLFDGGETSKIVTVTATTSSPYIQTITAKFLIEKAATGFNVNVVDALDSPFATVTITTEKDRDFKLAWKEALVVPDQTNPVFYGKSITASSAPYNREISLGTVKDTGAITFYMLKYDEGEVYDNTNYTNAFEVIEVPGGG</sequence>
<accession>A0ABS3L6N3</accession>
<gene>
    <name evidence="2" type="ORF">JZO70_03810</name>
</gene>
<keyword evidence="1" id="KW-1133">Transmembrane helix</keyword>
<comment type="caution">
    <text evidence="2">The sequence shown here is derived from an EMBL/GenBank/DDBJ whole genome shotgun (WGS) entry which is preliminary data.</text>
</comment>
<keyword evidence="1" id="KW-0472">Membrane</keyword>
<organism evidence="2 3">
    <name type="scientific">Candidatus Enterococcus moelleringii</name>
    <dbReference type="NCBI Taxonomy" id="2815325"/>
    <lineage>
        <taxon>Bacteria</taxon>
        <taxon>Bacillati</taxon>
        <taxon>Bacillota</taxon>
        <taxon>Bacilli</taxon>
        <taxon>Lactobacillales</taxon>
        <taxon>Enterococcaceae</taxon>
        <taxon>Enterococcus</taxon>
    </lineage>
</organism>
<evidence type="ECO:0000256" key="1">
    <source>
        <dbReference type="SAM" id="Phobius"/>
    </source>
</evidence>